<evidence type="ECO:0000313" key="3">
    <source>
        <dbReference type="Proteomes" id="UP000214975"/>
    </source>
</evidence>
<dbReference type="InterPro" id="IPR036095">
    <property type="entry name" value="PTS_EIIB-like_sf"/>
</dbReference>
<dbReference type="GO" id="GO:0008982">
    <property type="term" value="F:protein-N(PI)-phosphohistidine-sugar phosphotransferase activity"/>
    <property type="evidence" value="ECO:0007669"/>
    <property type="project" value="InterPro"/>
</dbReference>
<evidence type="ECO:0000313" key="2">
    <source>
        <dbReference type="EMBL" id="AST56525.1"/>
    </source>
</evidence>
<dbReference type="RefSeq" id="WP_094396759.1">
    <property type="nucleotide sequence ID" value="NZ_CP016893.1"/>
</dbReference>
<dbReference type="Pfam" id="PF02302">
    <property type="entry name" value="PTS_IIB"/>
    <property type="match status" value="1"/>
</dbReference>
<accession>A0A223HW54</accession>
<dbReference type="GO" id="GO:0009401">
    <property type="term" value="P:phosphoenolpyruvate-dependent sugar phosphotransferase system"/>
    <property type="evidence" value="ECO:0007669"/>
    <property type="project" value="InterPro"/>
</dbReference>
<protein>
    <submittedName>
        <fullName evidence="2">PTS galactitol transporter subunit IIB</fullName>
    </submittedName>
</protein>
<dbReference type="Proteomes" id="UP000214975">
    <property type="component" value="Chromosome"/>
</dbReference>
<feature type="domain" description="Phosphotransferase system EIIB component type 2/3" evidence="1">
    <location>
        <begin position="7"/>
        <end position="77"/>
    </location>
</feature>
<dbReference type="SUPFAM" id="SSF52794">
    <property type="entry name" value="PTS system IIB component-like"/>
    <property type="match status" value="1"/>
</dbReference>
<dbReference type="Gene3D" id="3.40.50.2300">
    <property type="match status" value="1"/>
</dbReference>
<reference evidence="2 3" key="1">
    <citation type="submission" date="2016-08" db="EMBL/GenBank/DDBJ databases">
        <title>A novel genetic cassette of butanologenic Thermoanaerobacterium thermosaccharolyticum that directly convert cellulose to butanol.</title>
        <authorList>
            <person name="Li T."/>
            <person name="He J."/>
        </authorList>
    </citation>
    <scope>NUCLEOTIDE SEQUENCE [LARGE SCALE GENOMIC DNA]</scope>
    <source>
        <strain evidence="2 3">TG57</strain>
    </source>
</reference>
<organism evidence="2 3">
    <name type="scientific">Thermoanaerobacterium thermosaccharolyticum</name>
    <name type="common">Clostridium thermosaccharolyticum</name>
    <dbReference type="NCBI Taxonomy" id="1517"/>
    <lineage>
        <taxon>Bacteria</taxon>
        <taxon>Bacillati</taxon>
        <taxon>Bacillota</taxon>
        <taxon>Clostridia</taxon>
        <taxon>Thermoanaerobacterales</taxon>
        <taxon>Thermoanaerobacteraceae</taxon>
        <taxon>Thermoanaerobacterium</taxon>
    </lineage>
</organism>
<dbReference type="CDD" id="cd05566">
    <property type="entry name" value="PTS_IIB_galactitol"/>
    <property type="match status" value="1"/>
</dbReference>
<gene>
    <name evidence="2" type="ORF">Thert_00304</name>
</gene>
<proteinExistence type="predicted"/>
<dbReference type="EMBL" id="CP016893">
    <property type="protein sequence ID" value="AST56525.1"/>
    <property type="molecule type" value="Genomic_DNA"/>
</dbReference>
<name>A0A223HW54_THETR</name>
<evidence type="ECO:0000259" key="1">
    <source>
        <dbReference type="Pfam" id="PF02302"/>
    </source>
</evidence>
<dbReference type="AlphaFoldDB" id="A0A223HW54"/>
<dbReference type="InterPro" id="IPR003501">
    <property type="entry name" value="PTS_EIIB_2/3"/>
</dbReference>
<sequence length="95" mass="10203">MERKKTILVACAGAVATSTVAAQKIRELCEREKIPAEVIQCRVSELNANCDRADVIVTTSKVTKDFGKPLISGIAFISGVGVEKTEKAIIEALKK</sequence>
<dbReference type="NCBIfam" id="NF007643">
    <property type="entry name" value="PRK10310.1"/>
    <property type="match status" value="1"/>
</dbReference>